<sequence>MEALLSELQKLSTSNRVIQPEQVILQQLIKFDLLFPQISNETDFRQLEKGLFNLFKINSGNISVQCSISIAFRLTQIYNKLPDPPVASDISDLVNKLTQASTIAIGEIFNRSGSRCASQIPKAINALILLPEELRFHSLFALRGIFKTKAQSLSQFCAPVYKFLRKSIDVIPEANQIIALKLVKAIVQFDKSYFSSAIECCDSCLLKSQTPFVRFQASRLAAYCAFIQSSNSLKESFSIIQKYTSYLSPIISRFLELLPVSTIVQNSNEIFQLIRKISPNDINLILNYLSPSDKQNLFGTVLSETKPSPSQLSVLNLLIVNESDILSCVSAALQLARSSNPRDIEAASFFFSNLARDYPSVAQNVIQSAIVENTKINSDEITNANSIAVAAVIEKNPSLVESLKQGLDEYVNTISSLTDFGSMRFSALWLILSYVPENFFDPQKLSSPLRGSCEVLLSFSSTNQQSSSSQNQSSSANMNEQKWTKLMEALLRLFAKHSKLPHSDLAYNAAQSNLNRLSEQSLASLIEYIIASRRNADSIITFIIQKMLSSYPGRVFLKKQIKRNVTKGEDLLIPKVDEIETLQQIATQKIINMFPSLMKCCQSVQTDTIITNLVTQSVTSAQMLVGHTILLRIVEDDDLSRSFSKSFIGSILKTLKGSDFFRIQITCELVAKAIERQMAMMDALFKFIEMNKRAVSCLLLSAIMCQFHLSDSLLSRAILFIGERFFSHFSAPFALHALSTALTTQAETVNKLGIAWQHTNILLKLMHDSTSLHPVIIHLISVSLVDLLPLITTNIDISLKNATVLDILSVIESIRASPYTFAKGVFYFTSSSLSRISYQMSSMIPIEFPMSNTTSYPILLSASEAYSMIGRGTVTQQIPRLLTAIEYSNHPNQLTAVAQLISRENGQFLLSLIQNVLVNESIPLEQNSTKILAPSNKIKYMVLQSLGTIFNTVTINEAPIIAVALCKTAASGILELQTLSFPMLSSLLQRFTFSKLQSQFAALMPIAFKLSFNVSGGFLVSFMNKNNLQLCFESLSKCTNDQQGTSETPEYTMMFTRALKICRESYEKKVPDFVKNYAPIIKPKLESIAKQVIKANDSISSVAINYQSIWTELWQSLVYTDFVIGKKPSFDPKFLLSFFIIQLRKSAIEAWQARGFIYGAASIIQFYPNENELELVKEVIDACITLLPIMNGQQMIEEPISQLFKYTSRYLKDAKTTEKKGEEEEEKEKEDILPVLWNILLFSVLNYKFEAETAARCFEHFDSDILEKHILDLTKSLLTRIALDDNEKCIALFNVLLMKVEEGIDTIIDELIDWSQKTPKSSIFTFRLLTLLIKKKIKISEKDDVILDYDKISEFIMKRLRRGGINFIASLLTLRKEVGIQLAIRGATGAASVLVVNDPQNAGIYIKFLMLCAQKINNEKLINIMLEIAMKSLTNDNLSNDLVKTCVQVFKIEQKENPEYFKKFWESQDESNRELCVRNIISITS</sequence>
<gene>
    <name evidence="1" type="ORF">M9Y10_012734</name>
</gene>
<proteinExistence type="predicted"/>
<evidence type="ECO:0000313" key="1">
    <source>
        <dbReference type="EMBL" id="KAK8861042.1"/>
    </source>
</evidence>
<dbReference type="SUPFAM" id="SSF48371">
    <property type="entry name" value="ARM repeat"/>
    <property type="match status" value="2"/>
</dbReference>
<dbReference type="EMBL" id="JAPFFF010000018">
    <property type="protein sequence ID" value="KAK8861042.1"/>
    <property type="molecule type" value="Genomic_DNA"/>
</dbReference>
<keyword evidence="2" id="KW-1185">Reference proteome</keyword>
<dbReference type="InterPro" id="IPR016024">
    <property type="entry name" value="ARM-type_fold"/>
</dbReference>
<organism evidence="1 2">
    <name type="scientific">Tritrichomonas musculus</name>
    <dbReference type="NCBI Taxonomy" id="1915356"/>
    <lineage>
        <taxon>Eukaryota</taxon>
        <taxon>Metamonada</taxon>
        <taxon>Parabasalia</taxon>
        <taxon>Tritrichomonadida</taxon>
        <taxon>Tritrichomonadidae</taxon>
        <taxon>Tritrichomonas</taxon>
    </lineage>
</organism>
<evidence type="ECO:0000313" key="2">
    <source>
        <dbReference type="Proteomes" id="UP001470230"/>
    </source>
</evidence>
<evidence type="ECO:0008006" key="3">
    <source>
        <dbReference type="Google" id="ProtNLM"/>
    </source>
</evidence>
<reference evidence="1 2" key="1">
    <citation type="submission" date="2024-04" db="EMBL/GenBank/DDBJ databases">
        <title>Tritrichomonas musculus Genome.</title>
        <authorList>
            <person name="Alves-Ferreira E."/>
            <person name="Grigg M."/>
            <person name="Lorenzi H."/>
            <person name="Galac M."/>
        </authorList>
    </citation>
    <scope>NUCLEOTIDE SEQUENCE [LARGE SCALE GENOMIC DNA]</scope>
    <source>
        <strain evidence="1 2">EAF2021</strain>
    </source>
</reference>
<accession>A0ABR2IEQ4</accession>
<comment type="caution">
    <text evidence="1">The sequence shown here is derived from an EMBL/GenBank/DDBJ whole genome shotgun (WGS) entry which is preliminary data.</text>
</comment>
<protein>
    <recommendedName>
        <fullName evidence="3">DUF3730 domain-containing protein</fullName>
    </recommendedName>
</protein>
<dbReference type="Proteomes" id="UP001470230">
    <property type="component" value="Unassembled WGS sequence"/>
</dbReference>
<name>A0ABR2IEQ4_9EUKA</name>